<dbReference type="SUPFAM" id="SSF47413">
    <property type="entry name" value="lambda repressor-like DNA-binding domains"/>
    <property type="match status" value="1"/>
</dbReference>
<evidence type="ECO:0000313" key="5">
    <source>
        <dbReference type="Proteomes" id="UP000270868"/>
    </source>
</evidence>
<keyword evidence="2" id="KW-1133">Transmembrane helix</keyword>
<evidence type="ECO:0000313" key="4">
    <source>
        <dbReference type="EMBL" id="RSJ90450.1"/>
    </source>
</evidence>
<proteinExistence type="predicted"/>
<dbReference type="CDD" id="cd00093">
    <property type="entry name" value="HTH_XRE"/>
    <property type="match status" value="1"/>
</dbReference>
<dbReference type="SMART" id="SM00530">
    <property type="entry name" value="HTH_XRE"/>
    <property type="match status" value="1"/>
</dbReference>
<comment type="caution">
    <text evidence="4">The sequence shown here is derived from an EMBL/GenBank/DDBJ whole genome shotgun (WGS) entry which is preliminary data.</text>
</comment>
<keyword evidence="2" id="KW-0812">Transmembrane</keyword>
<keyword evidence="2" id="KW-0472">Membrane</keyword>
<evidence type="ECO:0000256" key="2">
    <source>
        <dbReference type="SAM" id="Phobius"/>
    </source>
</evidence>
<reference evidence="4 5" key="1">
    <citation type="submission" date="2018-11" db="EMBL/GenBank/DDBJ databases">
        <title>Species Designations Belie Phenotypic and Genotypic Heterogeneity in Oral Streptococci.</title>
        <authorList>
            <person name="Velsko I."/>
        </authorList>
    </citation>
    <scope>NUCLEOTIDE SEQUENCE [LARGE SCALE GENOMIC DNA]</scope>
    <source>
        <strain evidence="4 5">A52</strain>
    </source>
</reference>
<feature type="transmembrane region" description="Helical" evidence="2">
    <location>
        <begin position="90"/>
        <end position="114"/>
    </location>
</feature>
<dbReference type="AlphaFoldDB" id="A0A428H3V8"/>
<dbReference type="PROSITE" id="PS50943">
    <property type="entry name" value="HTH_CROC1"/>
    <property type="match status" value="1"/>
</dbReference>
<name>A0A428H3V8_STRCR</name>
<dbReference type="EMBL" id="RJPS01000004">
    <property type="protein sequence ID" value="RSJ90450.1"/>
    <property type="molecule type" value="Genomic_DNA"/>
</dbReference>
<keyword evidence="1" id="KW-0238">DNA-binding</keyword>
<dbReference type="PANTHER" id="PTHR46558">
    <property type="entry name" value="TRACRIPTIONAL REGULATORY PROTEIN-RELATED-RELATED"/>
    <property type="match status" value="1"/>
</dbReference>
<evidence type="ECO:0000256" key="1">
    <source>
        <dbReference type="ARBA" id="ARBA00023125"/>
    </source>
</evidence>
<feature type="transmembrane region" description="Helical" evidence="2">
    <location>
        <begin position="120"/>
        <end position="140"/>
    </location>
</feature>
<feature type="domain" description="HTH cro/C1-type" evidence="3">
    <location>
        <begin position="9"/>
        <end position="61"/>
    </location>
</feature>
<dbReference type="PANTHER" id="PTHR46558:SF13">
    <property type="entry name" value="HTH-TYPE TRANSCRIPTIONAL REGULATOR IMMR"/>
    <property type="match status" value="1"/>
</dbReference>
<dbReference type="Gene3D" id="1.10.260.40">
    <property type="entry name" value="lambda repressor-like DNA-binding domains"/>
    <property type="match status" value="1"/>
</dbReference>
<dbReference type="Proteomes" id="UP000270868">
    <property type="component" value="Unassembled WGS sequence"/>
</dbReference>
<dbReference type="InterPro" id="IPR010982">
    <property type="entry name" value="Lambda_DNA-bd_dom_sf"/>
</dbReference>
<accession>A0A428H3V8</accession>
<sequence>MKLADKLFELRKEKGWSQEKLAEQINVSRQSISKWESGQALPELEKIVELSKIFQVTTDYLLLEESDKPEIKPVLSEDEKDRYYQQVKSYGFWHILYILVSALAIYLFSAGSIFPAKFTALVWLTFFLLVASAMAINKALKIKEKYLDKVIGFDDSKKEDAQDETKN</sequence>
<protein>
    <submittedName>
        <fullName evidence="4">HTH-type transcriptional regulator ImmR</fullName>
    </submittedName>
</protein>
<organism evidence="4 5">
    <name type="scientific">Streptococcus cristatus</name>
    <dbReference type="NCBI Taxonomy" id="45634"/>
    <lineage>
        <taxon>Bacteria</taxon>
        <taxon>Bacillati</taxon>
        <taxon>Bacillota</taxon>
        <taxon>Bacilli</taxon>
        <taxon>Lactobacillales</taxon>
        <taxon>Streptococcaceae</taxon>
        <taxon>Streptococcus</taxon>
    </lineage>
</organism>
<dbReference type="Pfam" id="PF01381">
    <property type="entry name" value="HTH_3"/>
    <property type="match status" value="1"/>
</dbReference>
<dbReference type="RefSeq" id="WP_125373077.1">
    <property type="nucleotide sequence ID" value="NZ_RJPS01000004.1"/>
</dbReference>
<dbReference type="GO" id="GO:0003677">
    <property type="term" value="F:DNA binding"/>
    <property type="evidence" value="ECO:0007669"/>
    <property type="project" value="UniProtKB-KW"/>
</dbReference>
<dbReference type="InterPro" id="IPR001387">
    <property type="entry name" value="Cro/C1-type_HTH"/>
</dbReference>
<evidence type="ECO:0000259" key="3">
    <source>
        <dbReference type="PROSITE" id="PS50943"/>
    </source>
</evidence>
<gene>
    <name evidence="4" type="primary">immR</name>
    <name evidence="4" type="ORF">D8792_04375</name>
</gene>